<dbReference type="SUPFAM" id="SSF48371">
    <property type="entry name" value="ARM repeat"/>
    <property type="match status" value="1"/>
</dbReference>
<evidence type="ECO:0000313" key="2">
    <source>
        <dbReference type="EMBL" id="RZF41442.1"/>
    </source>
</evidence>
<evidence type="ECO:0000313" key="3">
    <source>
        <dbReference type="Proteomes" id="UP000291343"/>
    </source>
</evidence>
<sequence>MLIVDVAILQILVGFDTFVSIRLVSYWYRLFRYYTDIDTGFSLEYVTSACALQIPGLRKRSPSKFRPCEMSNMVVSEDVVEGRAVEEFTIILKLVERIKTTIKNSIKDIGTNEADEIAFYEKLEDLKKLKILCSSDNAVTSLTACQGMVSLVHSNCIKLQYAFTFFRSLYYTGSVPKGQSSAVLNLLLLDLKAQLSEKGKYANPIRSTTKHPLCRILRQDPNSWKDVLNLMSSVINHYDKNIRDNAIELLKPVFIFILTDPKSSLSETCSHHTWKMLVEKLIAEDKNAIFDYFSSPFFQSSTRNPLEICYDIIVTSQICQSDIDLKSALTLILTSLISDVLNQGYDPCFLLSQLNVLLDSSEVPSSVLLIILSQSIRICPASFLSSLLDFCEWLINKGQCSYESIWMCALACLPWLNNCVSLSLKSVHKSIMAIMAEATTGARVPNQVLSLIKNPHLPKVINFNRNIPLAIHTARFCDELRNKDEAFIVEWLKSIPIDLIPNVYLLVETIMSCREETSVRMSALKTLQRAPVSFASQNLMFFTYQLAREKDPKIQLELLKSIVSTAADKKNIPHVMRTIKTMQNSGQPVLQILAVDLCLQLWLINELCYPFLLSVLTENEVNFPPKENRQMDIARAAAIYQICLKAPEKHGKELVQPLQNLLIKCQGADGAVASSLIMKSLAALIRAKILSPSSTWVKLQPLLEDLHPSVCVSMCELVGVAVQQSCTEEVNNSISSWLWKLILSSESELVVVEAAFSALREFNVETLKFTSIPEIFKKNISLPSDQATSGLLEDAIPGDCWIQLLENVRLDARQAACETIACWLDAELKRNRAVYDANSPYPENYNRLPHYSVCRSLYNQLRRSWNKNDDKNNDMVKMILQIFNSERSKLLLPVDWKFIYNCLQMKQFEESVLALMARESKGCMSANTFIKNYLNGKDVSIKFVYEHLPDLIFVCYGLETSVREKLLVDPLSNEKDGETVCYYFDCLKKVIVDPSIEISYKSFLIDIIENAYKKISENDPAFSNILDCCTVAFSDRSVMKLTNQTMVEFPLKAYKLNYKMAMFGKLAETFVEESFNYLHQCIEIYSQFTRGDQANASMANVSPLSDLKAAFIKFRTHEYAWTWAIERLRKIVQYRGDWNDQKCLDFLCSVFISAVLHFSEISVVSAQLMENAEEFYFPLALKLLHDKHKERSASRKKHHPETNDYYLEVLELLQELVASEMLTDESVKRVFNSAIAADFTLTCL</sequence>
<feature type="domain" description="DUF3730" evidence="1">
    <location>
        <begin position="539"/>
        <end position="759"/>
    </location>
</feature>
<comment type="caution">
    <text evidence="2">The sequence shown here is derived from an EMBL/GenBank/DDBJ whole genome shotgun (WGS) entry which is preliminary data.</text>
</comment>
<dbReference type="OrthoDB" id="6621261at2759"/>
<proteinExistence type="predicted"/>
<dbReference type="InterPro" id="IPR016024">
    <property type="entry name" value="ARM-type_fold"/>
</dbReference>
<accession>A0A482X6Y3</accession>
<dbReference type="PANTHER" id="PTHR16212">
    <property type="entry name" value="FOCADHESIN FAMILY MEMBER"/>
    <property type="match status" value="1"/>
</dbReference>
<dbReference type="InParanoid" id="A0A482X6Y3"/>
<organism evidence="2 3">
    <name type="scientific">Laodelphax striatellus</name>
    <name type="common">Small brown planthopper</name>
    <name type="synonym">Delphax striatella</name>
    <dbReference type="NCBI Taxonomy" id="195883"/>
    <lineage>
        <taxon>Eukaryota</taxon>
        <taxon>Metazoa</taxon>
        <taxon>Ecdysozoa</taxon>
        <taxon>Arthropoda</taxon>
        <taxon>Hexapoda</taxon>
        <taxon>Insecta</taxon>
        <taxon>Pterygota</taxon>
        <taxon>Neoptera</taxon>
        <taxon>Paraneoptera</taxon>
        <taxon>Hemiptera</taxon>
        <taxon>Auchenorrhyncha</taxon>
        <taxon>Fulgoroidea</taxon>
        <taxon>Delphacidae</taxon>
        <taxon>Criomorphinae</taxon>
        <taxon>Laodelphax</taxon>
    </lineage>
</organism>
<gene>
    <name evidence="2" type="ORF">LSTR_LSTR000156</name>
</gene>
<dbReference type="PANTHER" id="PTHR16212:SF4">
    <property type="entry name" value="FOCADHESIN"/>
    <property type="match status" value="1"/>
</dbReference>
<dbReference type="FunCoup" id="A0A482X6Y3">
    <property type="interactions" value="2"/>
</dbReference>
<evidence type="ECO:0000259" key="1">
    <source>
        <dbReference type="Pfam" id="PF12530"/>
    </source>
</evidence>
<dbReference type="Pfam" id="PF12530">
    <property type="entry name" value="DUF3730"/>
    <property type="match status" value="1"/>
</dbReference>
<protein>
    <recommendedName>
        <fullName evidence="1">DUF3730 domain-containing protein</fullName>
    </recommendedName>
</protein>
<dbReference type="STRING" id="195883.A0A482X6Y3"/>
<dbReference type="EMBL" id="QKKF02016774">
    <property type="protein sequence ID" value="RZF41442.1"/>
    <property type="molecule type" value="Genomic_DNA"/>
</dbReference>
<dbReference type="AlphaFoldDB" id="A0A482X6Y3"/>
<dbReference type="InterPro" id="IPR022542">
    <property type="entry name" value="FOCAD/RST1_DUF3730"/>
</dbReference>
<dbReference type="InterPro" id="IPR045163">
    <property type="entry name" value="Focadhesin/RST1"/>
</dbReference>
<reference evidence="2 3" key="1">
    <citation type="journal article" date="2017" name="Gigascience">
        <title>Genome sequence of the small brown planthopper, Laodelphax striatellus.</title>
        <authorList>
            <person name="Zhu J."/>
            <person name="Jiang F."/>
            <person name="Wang X."/>
            <person name="Yang P."/>
            <person name="Bao Y."/>
            <person name="Zhao W."/>
            <person name="Wang W."/>
            <person name="Lu H."/>
            <person name="Wang Q."/>
            <person name="Cui N."/>
            <person name="Li J."/>
            <person name="Chen X."/>
            <person name="Luo L."/>
            <person name="Yu J."/>
            <person name="Kang L."/>
            <person name="Cui F."/>
        </authorList>
    </citation>
    <scope>NUCLEOTIDE SEQUENCE [LARGE SCALE GENOMIC DNA]</scope>
    <source>
        <strain evidence="2">Lst14</strain>
    </source>
</reference>
<dbReference type="GO" id="GO:0060147">
    <property type="term" value="P:regulation of post-transcriptional gene silencing"/>
    <property type="evidence" value="ECO:0007669"/>
    <property type="project" value="InterPro"/>
</dbReference>
<name>A0A482X6Y3_LAOST</name>
<keyword evidence="3" id="KW-1185">Reference proteome</keyword>
<dbReference type="Proteomes" id="UP000291343">
    <property type="component" value="Unassembled WGS sequence"/>
</dbReference>